<dbReference type="SUPFAM" id="SSF47413">
    <property type="entry name" value="lambda repressor-like DNA-binding domains"/>
    <property type="match status" value="1"/>
</dbReference>
<sequence>MLGLSIILDTELQQRGWRRNTLAAESGVSEPTLSRIMNDAAYIPELKTMAALSKALKLPLRRLLEACGFDLDTTTPLDDSRRVQLLMTAVPELHTFLAPLAQLSPADRQSVITFAEMLAHKRSTTER</sequence>
<dbReference type="Proteomes" id="UP001428290">
    <property type="component" value="Unassembled WGS sequence"/>
</dbReference>
<dbReference type="CDD" id="cd00093">
    <property type="entry name" value="HTH_XRE"/>
    <property type="match status" value="1"/>
</dbReference>
<protein>
    <recommendedName>
        <fullName evidence="1">HTH cro/C1-type domain-containing protein</fullName>
    </recommendedName>
</protein>
<name>A0ABP9X853_9CHLR</name>
<evidence type="ECO:0000313" key="2">
    <source>
        <dbReference type="EMBL" id="GAA5531572.1"/>
    </source>
</evidence>
<keyword evidence="3" id="KW-1185">Reference proteome</keyword>
<feature type="domain" description="HTH cro/C1-type" evidence="1">
    <location>
        <begin position="13"/>
        <end position="63"/>
    </location>
</feature>
<organism evidence="2 3">
    <name type="scientific">Herpetosiphon gulosus</name>
    <dbReference type="NCBI Taxonomy" id="1973496"/>
    <lineage>
        <taxon>Bacteria</taxon>
        <taxon>Bacillati</taxon>
        <taxon>Chloroflexota</taxon>
        <taxon>Chloroflexia</taxon>
        <taxon>Herpetosiphonales</taxon>
        <taxon>Herpetosiphonaceae</taxon>
        <taxon>Herpetosiphon</taxon>
    </lineage>
</organism>
<gene>
    <name evidence="2" type="ORF">Hgul01_05397</name>
</gene>
<dbReference type="EMBL" id="BAABRU010000066">
    <property type="protein sequence ID" value="GAA5531572.1"/>
    <property type="molecule type" value="Genomic_DNA"/>
</dbReference>
<dbReference type="Gene3D" id="1.10.260.40">
    <property type="entry name" value="lambda repressor-like DNA-binding domains"/>
    <property type="match status" value="1"/>
</dbReference>
<evidence type="ECO:0000313" key="3">
    <source>
        <dbReference type="Proteomes" id="UP001428290"/>
    </source>
</evidence>
<proteinExistence type="predicted"/>
<dbReference type="RefSeq" id="WP_345725123.1">
    <property type="nucleotide sequence ID" value="NZ_BAABRU010000066.1"/>
</dbReference>
<evidence type="ECO:0000259" key="1">
    <source>
        <dbReference type="PROSITE" id="PS50943"/>
    </source>
</evidence>
<dbReference type="PROSITE" id="PS50943">
    <property type="entry name" value="HTH_CROC1"/>
    <property type="match status" value="1"/>
</dbReference>
<dbReference type="InterPro" id="IPR001387">
    <property type="entry name" value="Cro/C1-type_HTH"/>
</dbReference>
<dbReference type="SMART" id="SM00530">
    <property type="entry name" value="HTH_XRE"/>
    <property type="match status" value="1"/>
</dbReference>
<dbReference type="Pfam" id="PF01381">
    <property type="entry name" value="HTH_3"/>
    <property type="match status" value="1"/>
</dbReference>
<reference evidence="2 3" key="1">
    <citation type="submission" date="2024-02" db="EMBL/GenBank/DDBJ databases">
        <title>Herpetosiphon gulosus NBRC 112829.</title>
        <authorList>
            <person name="Ichikawa N."/>
            <person name="Katano-Makiyama Y."/>
            <person name="Hidaka K."/>
        </authorList>
    </citation>
    <scope>NUCLEOTIDE SEQUENCE [LARGE SCALE GENOMIC DNA]</scope>
    <source>
        <strain evidence="2 3">NBRC 112829</strain>
    </source>
</reference>
<accession>A0ABP9X853</accession>
<comment type="caution">
    <text evidence="2">The sequence shown here is derived from an EMBL/GenBank/DDBJ whole genome shotgun (WGS) entry which is preliminary data.</text>
</comment>
<dbReference type="InterPro" id="IPR010982">
    <property type="entry name" value="Lambda_DNA-bd_dom_sf"/>
</dbReference>